<keyword evidence="10" id="KW-1185">Reference proteome</keyword>
<feature type="region of interest" description="Disordered" evidence="6">
    <location>
        <begin position="297"/>
        <end position="334"/>
    </location>
</feature>
<evidence type="ECO:0000256" key="7">
    <source>
        <dbReference type="SAM" id="Phobius"/>
    </source>
</evidence>
<comment type="caution">
    <text evidence="9">The sequence shown here is derived from an EMBL/GenBank/DDBJ whole genome shotgun (WGS) entry which is preliminary data.</text>
</comment>
<comment type="similarity">
    <text evidence="2">Belongs to the EamA transporter family.</text>
</comment>
<dbReference type="Pfam" id="PF00892">
    <property type="entry name" value="EamA"/>
    <property type="match status" value="2"/>
</dbReference>
<protein>
    <submittedName>
        <fullName evidence="9">Membrane protein</fullName>
    </submittedName>
</protein>
<name>A0A4Y3K8S8_CELUD</name>
<evidence type="ECO:0000256" key="6">
    <source>
        <dbReference type="SAM" id="MobiDB-lite"/>
    </source>
</evidence>
<gene>
    <name evidence="9" type="ORF">CUD01_02180</name>
</gene>
<accession>A0A4Y3K8S8</accession>
<feature type="transmembrane region" description="Helical" evidence="7">
    <location>
        <begin position="268"/>
        <end position="286"/>
    </location>
</feature>
<feature type="transmembrane region" description="Helical" evidence="7">
    <location>
        <begin position="245"/>
        <end position="262"/>
    </location>
</feature>
<dbReference type="PANTHER" id="PTHR32322">
    <property type="entry name" value="INNER MEMBRANE TRANSPORTER"/>
    <property type="match status" value="1"/>
</dbReference>
<comment type="subcellular location">
    <subcellularLocation>
        <location evidence="1">Membrane</location>
        <topology evidence="1">Multi-pass membrane protein</topology>
    </subcellularLocation>
</comment>
<dbReference type="InterPro" id="IPR037185">
    <property type="entry name" value="EmrE-like"/>
</dbReference>
<keyword evidence="5 7" id="KW-0472">Membrane</keyword>
<dbReference type="PANTHER" id="PTHR32322:SF2">
    <property type="entry name" value="EAMA DOMAIN-CONTAINING PROTEIN"/>
    <property type="match status" value="1"/>
</dbReference>
<dbReference type="RefSeq" id="WP_141317985.1">
    <property type="nucleotide sequence ID" value="NZ_BJLP01000002.1"/>
</dbReference>
<evidence type="ECO:0000259" key="8">
    <source>
        <dbReference type="Pfam" id="PF00892"/>
    </source>
</evidence>
<feature type="transmembrane region" description="Helical" evidence="7">
    <location>
        <begin position="126"/>
        <end position="144"/>
    </location>
</feature>
<feature type="domain" description="EamA" evidence="8">
    <location>
        <begin position="8"/>
        <end position="141"/>
    </location>
</feature>
<feature type="transmembrane region" description="Helical" evidence="7">
    <location>
        <begin position="69"/>
        <end position="88"/>
    </location>
</feature>
<dbReference type="InterPro" id="IPR050638">
    <property type="entry name" value="AA-Vitamin_Transporters"/>
</dbReference>
<evidence type="ECO:0000313" key="10">
    <source>
        <dbReference type="Proteomes" id="UP000315842"/>
    </source>
</evidence>
<keyword evidence="3 7" id="KW-0812">Transmembrane</keyword>
<dbReference type="InterPro" id="IPR000620">
    <property type="entry name" value="EamA_dom"/>
</dbReference>
<feature type="transmembrane region" description="Helical" evidence="7">
    <location>
        <begin position="39"/>
        <end position="57"/>
    </location>
</feature>
<evidence type="ECO:0000256" key="4">
    <source>
        <dbReference type="ARBA" id="ARBA00022989"/>
    </source>
</evidence>
<dbReference type="EMBL" id="BJLP01000002">
    <property type="protein sequence ID" value="GEA79774.1"/>
    <property type="molecule type" value="Genomic_DNA"/>
</dbReference>
<feature type="compositionally biased region" description="Basic and acidic residues" evidence="6">
    <location>
        <begin position="325"/>
        <end position="334"/>
    </location>
</feature>
<keyword evidence="4 7" id="KW-1133">Transmembrane helix</keyword>
<evidence type="ECO:0000256" key="1">
    <source>
        <dbReference type="ARBA" id="ARBA00004141"/>
    </source>
</evidence>
<dbReference type="Proteomes" id="UP000315842">
    <property type="component" value="Unassembled WGS sequence"/>
</dbReference>
<organism evidence="9 10">
    <name type="scientific">Cellulomonas uda</name>
    <dbReference type="NCBI Taxonomy" id="1714"/>
    <lineage>
        <taxon>Bacteria</taxon>
        <taxon>Bacillati</taxon>
        <taxon>Actinomycetota</taxon>
        <taxon>Actinomycetes</taxon>
        <taxon>Micrococcales</taxon>
        <taxon>Cellulomonadaceae</taxon>
        <taxon>Cellulomonas</taxon>
    </lineage>
</organism>
<dbReference type="GO" id="GO:0016020">
    <property type="term" value="C:membrane"/>
    <property type="evidence" value="ECO:0007669"/>
    <property type="project" value="UniProtKB-SubCell"/>
</dbReference>
<sequence>MGRRGDFWLVALAGVLWGTGGLAGAELGDAAGLTSAAVAAYRLLGGGGLLLVALAVTGRLRGVPRSRAAAVRVLATAGLIAVFEAAYFEAVARAGVAVATLVTLGAAPLLVASATALRARAWPGRSTALALALALAGLTALVLGRDAGHAVDAGGVALALVAAVAFASLTAVNTRPVPGLDGLAVTALAFTLGGVLLVPYAAAVGLGVPQDAAGWAWLVFLAVVPTAAAYSAYFTGLRTVPATTATLLSLLEPVTAAALAVVVRDERLGAWGVVGAILLVTAVVVLRPRSAASPTMVGLGDAAGRPRHPAPTTHGASTPGVMRVSDSREGPATR</sequence>
<evidence type="ECO:0000256" key="2">
    <source>
        <dbReference type="ARBA" id="ARBA00007362"/>
    </source>
</evidence>
<feature type="transmembrane region" description="Helical" evidence="7">
    <location>
        <begin position="183"/>
        <end position="202"/>
    </location>
</feature>
<evidence type="ECO:0000313" key="9">
    <source>
        <dbReference type="EMBL" id="GEA79774.1"/>
    </source>
</evidence>
<proteinExistence type="inferred from homology"/>
<dbReference type="AlphaFoldDB" id="A0A4Y3K8S8"/>
<evidence type="ECO:0000256" key="5">
    <source>
        <dbReference type="ARBA" id="ARBA00023136"/>
    </source>
</evidence>
<reference evidence="9 10" key="1">
    <citation type="submission" date="2019-06" db="EMBL/GenBank/DDBJ databases">
        <title>Whole genome shotgun sequence of Cellulomonas uda NBRC 3747.</title>
        <authorList>
            <person name="Hosoyama A."/>
            <person name="Uohara A."/>
            <person name="Ohji S."/>
            <person name="Ichikawa N."/>
        </authorList>
    </citation>
    <scope>NUCLEOTIDE SEQUENCE [LARGE SCALE GENOMIC DNA]</scope>
    <source>
        <strain evidence="9 10">NBRC 3747</strain>
    </source>
</reference>
<feature type="transmembrane region" description="Helical" evidence="7">
    <location>
        <begin position="94"/>
        <end position="114"/>
    </location>
</feature>
<feature type="domain" description="EamA" evidence="8">
    <location>
        <begin position="155"/>
        <end position="286"/>
    </location>
</feature>
<dbReference type="SUPFAM" id="SSF103481">
    <property type="entry name" value="Multidrug resistance efflux transporter EmrE"/>
    <property type="match status" value="1"/>
</dbReference>
<feature type="transmembrane region" description="Helical" evidence="7">
    <location>
        <begin position="150"/>
        <end position="171"/>
    </location>
</feature>
<evidence type="ECO:0000256" key="3">
    <source>
        <dbReference type="ARBA" id="ARBA00022692"/>
    </source>
</evidence>
<feature type="transmembrane region" description="Helical" evidence="7">
    <location>
        <begin position="214"/>
        <end position="233"/>
    </location>
</feature>